<name>A0A5K7ZJG9_9BACT</name>
<gene>
    <name evidence="2" type="ORF">DSCW_58310</name>
</gene>
<dbReference type="InterPro" id="IPR036527">
    <property type="entry name" value="SCP2_sterol-bd_dom_sf"/>
</dbReference>
<proteinExistence type="predicted"/>
<evidence type="ECO:0000313" key="3">
    <source>
        <dbReference type="Proteomes" id="UP000427769"/>
    </source>
</evidence>
<accession>A0A5K7ZJG9</accession>
<keyword evidence="3" id="KW-1185">Reference proteome</keyword>
<dbReference type="Proteomes" id="UP000427769">
    <property type="component" value="Chromosome"/>
</dbReference>
<dbReference type="EMBL" id="AP021875">
    <property type="protein sequence ID" value="BBO78414.1"/>
    <property type="molecule type" value="Genomic_DNA"/>
</dbReference>
<reference evidence="2 3" key="1">
    <citation type="submission" date="2019-11" db="EMBL/GenBank/DDBJ databases">
        <title>Comparative genomics of hydrocarbon-degrading Desulfosarcina strains.</title>
        <authorList>
            <person name="Watanabe M."/>
            <person name="Kojima H."/>
            <person name="Fukui M."/>
        </authorList>
    </citation>
    <scope>NUCLEOTIDE SEQUENCE [LARGE SCALE GENOMIC DNA]</scope>
    <source>
        <strain evidence="2 3">PP31</strain>
    </source>
</reference>
<dbReference type="RefSeq" id="WP_155307052.1">
    <property type="nucleotide sequence ID" value="NZ_AP021875.1"/>
</dbReference>
<organism evidence="2 3">
    <name type="scientific">Desulfosarcina widdelii</name>
    <dbReference type="NCBI Taxonomy" id="947919"/>
    <lineage>
        <taxon>Bacteria</taxon>
        <taxon>Pseudomonadati</taxon>
        <taxon>Thermodesulfobacteriota</taxon>
        <taxon>Desulfobacteria</taxon>
        <taxon>Desulfobacterales</taxon>
        <taxon>Desulfosarcinaceae</taxon>
        <taxon>Desulfosarcina</taxon>
    </lineage>
</organism>
<dbReference type="KEGG" id="dwd:DSCW_58310"/>
<evidence type="ECO:0000313" key="2">
    <source>
        <dbReference type="EMBL" id="BBO78414.1"/>
    </source>
</evidence>
<dbReference type="InterPro" id="IPR003033">
    <property type="entry name" value="SCP2_sterol-bd_dom"/>
</dbReference>
<sequence length="133" mass="14999">MADQLVYLSAEWRDEAEKRLKAELEPEKMKRITSSMSNIYTQCPDGKDRYLFFGFRDGRLETLSVGEGEPPEAEFRITGAYDTFARISRAELGSQRALMTGKLKLKGNMVKALKLASIADRLNKVLSTIPASY</sequence>
<dbReference type="OrthoDB" id="5243187at2"/>
<dbReference type="SUPFAM" id="SSF55718">
    <property type="entry name" value="SCP-like"/>
    <property type="match status" value="1"/>
</dbReference>
<dbReference type="Gene3D" id="3.30.1050.10">
    <property type="entry name" value="SCP2 sterol-binding domain"/>
    <property type="match status" value="1"/>
</dbReference>
<dbReference type="Pfam" id="PF02036">
    <property type="entry name" value="SCP2"/>
    <property type="match status" value="1"/>
</dbReference>
<dbReference type="AlphaFoldDB" id="A0A5K7ZJG9"/>
<protein>
    <recommendedName>
        <fullName evidence="1">SCP2 domain-containing protein</fullName>
    </recommendedName>
</protein>
<feature type="domain" description="SCP2" evidence="1">
    <location>
        <begin position="26"/>
        <end position="120"/>
    </location>
</feature>
<evidence type="ECO:0000259" key="1">
    <source>
        <dbReference type="Pfam" id="PF02036"/>
    </source>
</evidence>